<comment type="cofactor">
    <cofactor evidence="1">
        <name>[4Fe-4S] cluster</name>
        <dbReference type="ChEBI" id="CHEBI:49883"/>
    </cofactor>
</comment>
<evidence type="ECO:0000313" key="19">
    <source>
        <dbReference type="EMBL" id="EXI65288.1"/>
    </source>
</evidence>
<comment type="subcellular location">
    <subcellularLocation>
        <location evidence="2">Cytoplasm</location>
    </subcellularLocation>
</comment>
<dbReference type="EMBL" id="JFAX01000025">
    <property type="protein sequence ID" value="EXI65288.1"/>
    <property type="molecule type" value="Genomic_DNA"/>
</dbReference>
<dbReference type="InterPro" id="IPR058240">
    <property type="entry name" value="rSAM_sf"/>
</dbReference>
<comment type="similarity">
    <text evidence="4">Belongs to the anaerobic coproporphyrinogen-III oxidase family.</text>
</comment>
<evidence type="ECO:0000256" key="5">
    <source>
        <dbReference type="ARBA" id="ARBA00011245"/>
    </source>
</evidence>
<feature type="domain" description="HemN C-terminal" evidence="18">
    <location>
        <begin position="7"/>
        <end position="76"/>
    </location>
</feature>
<dbReference type="AlphaFoldDB" id="A0A011M6N7"/>
<dbReference type="GO" id="GO:0051989">
    <property type="term" value="F:coproporphyrinogen dehydrogenase activity"/>
    <property type="evidence" value="ECO:0007669"/>
    <property type="project" value="UniProtKB-EC"/>
</dbReference>
<evidence type="ECO:0000256" key="6">
    <source>
        <dbReference type="ARBA" id="ARBA00011912"/>
    </source>
</evidence>
<evidence type="ECO:0000256" key="11">
    <source>
        <dbReference type="ARBA" id="ARBA00022723"/>
    </source>
</evidence>
<reference evidence="19" key="1">
    <citation type="submission" date="2014-02" db="EMBL/GenBank/DDBJ databases">
        <title>Expanding our view of genomic diversity in Candidatus Accumulibacter clades.</title>
        <authorList>
            <person name="Skennerton C.T."/>
            <person name="Barr J.J."/>
            <person name="Slater F.R."/>
            <person name="Bond P.L."/>
            <person name="Tyson G.W."/>
        </authorList>
    </citation>
    <scope>NUCLEOTIDE SEQUENCE [LARGE SCALE GENOMIC DNA]</scope>
</reference>
<comment type="catalytic activity">
    <reaction evidence="17">
        <text>coproporphyrinogen III + 2 S-adenosyl-L-methionine = protoporphyrinogen IX + 2 5'-deoxyadenosine + 2 L-methionine + 2 CO2</text>
        <dbReference type="Rhea" id="RHEA:15425"/>
        <dbReference type="ChEBI" id="CHEBI:16526"/>
        <dbReference type="ChEBI" id="CHEBI:17319"/>
        <dbReference type="ChEBI" id="CHEBI:57307"/>
        <dbReference type="ChEBI" id="CHEBI:57309"/>
        <dbReference type="ChEBI" id="CHEBI:57844"/>
        <dbReference type="ChEBI" id="CHEBI:59789"/>
        <dbReference type="EC" id="1.3.98.3"/>
    </reaction>
</comment>
<dbReference type="SUPFAM" id="SSF102114">
    <property type="entry name" value="Radical SAM enzymes"/>
    <property type="match status" value="1"/>
</dbReference>
<evidence type="ECO:0000256" key="17">
    <source>
        <dbReference type="ARBA" id="ARBA00048321"/>
    </source>
</evidence>
<dbReference type="GO" id="GO:0046872">
    <property type="term" value="F:metal ion binding"/>
    <property type="evidence" value="ECO:0007669"/>
    <property type="project" value="UniProtKB-KW"/>
</dbReference>
<gene>
    <name evidence="19" type="primary">hemN_2</name>
    <name evidence="19" type="ORF">AW08_03336</name>
</gene>
<evidence type="ECO:0000256" key="16">
    <source>
        <dbReference type="ARBA" id="ARBA00030263"/>
    </source>
</evidence>
<dbReference type="GO" id="GO:0006782">
    <property type="term" value="P:protoporphyrinogen IX biosynthetic process"/>
    <property type="evidence" value="ECO:0007669"/>
    <property type="project" value="UniProtKB-ARBA"/>
</dbReference>
<evidence type="ECO:0000259" key="18">
    <source>
        <dbReference type="Pfam" id="PF06969"/>
    </source>
</evidence>
<evidence type="ECO:0000256" key="8">
    <source>
        <dbReference type="ARBA" id="ARBA00022485"/>
    </source>
</evidence>
<evidence type="ECO:0000256" key="10">
    <source>
        <dbReference type="ARBA" id="ARBA00022691"/>
    </source>
</evidence>
<organism evidence="19 20">
    <name type="scientific">Candidatus Accumulibacter adjunctus</name>
    <dbReference type="NCBI Taxonomy" id="1454001"/>
    <lineage>
        <taxon>Bacteria</taxon>
        <taxon>Pseudomonadati</taxon>
        <taxon>Pseudomonadota</taxon>
        <taxon>Betaproteobacteria</taxon>
        <taxon>Candidatus Accumulibacter</taxon>
    </lineage>
</organism>
<keyword evidence="10" id="KW-0949">S-adenosyl-L-methionine</keyword>
<evidence type="ECO:0000256" key="15">
    <source>
        <dbReference type="ARBA" id="ARBA00023244"/>
    </source>
</evidence>
<accession>A0A011M6N7</accession>
<dbReference type="GO" id="GO:0051539">
    <property type="term" value="F:4 iron, 4 sulfur cluster binding"/>
    <property type="evidence" value="ECO:0007669"/>
    <property type="project" value="UniProtKB-KW"/>
</dbReference>
<sequence>MYRGIELNADDLLRRSIIQSLMCHFELSIESIEIAHLIDFRKYFATELDELREMVDAGLLRVDDRWITVLPRGRMLVRAISMVFDRYLRADRQRTRYSKVI</sequence>
<evidence type="ECO:0000256" key="2">
    <source>
        <dbReference type="ARBA" id="ARBA00004496"/>
    </source>
</evidence>
<dbReference type="Pfam" id="PF06969">
    <property type="entry name" value="HemN_C"/>
    <property type="match status" value="1"/>
</dbReference>
<dbReference type="FunFam" id="1.10.10.920:FF:000001">
    <property type="entry name" value="Coproporphyrinogen-III oxidase"/>
    <property type="match status" value="1"/>
</dbReference>
<dbReference type="STRING" id="1454001.AW08_03336"/>
<proteinExistence type="inferred from homology"/>
<keyword evidence="11" id="KW-0479">Metal-binding</keyword>
<protein>
    <recommendedName>
        <fullName evidence="7">Oxygen-independent coproporphyrinogen III oxidase</fullName>
        <ecNumber evidence="6">1.3.98.3</ecNumber>
    </recommendedName>
    <alternativeName>
        <fullName evidence="16">Coproporphyrinogen III dehydrogenase</fullName>
    </alternativeName>
</protein>
<keyword evidence="8" id="KW-0004">4Fe-4S</keyword>
<comment type="pathway">
    <text evidence="3">Porphyrin-containing compound metabolism; protoporphyrin-IX biosynthesis; protoporphyrinogen-IX from coproporphyrinogen-III (AdoMet route): step 1/1.</text>
</comment>
<dbReference type="GO" id="GO:0005737">
    <property type="term" value="C:cytoplasm"/>
    <property type="evidence" value="ECO:0007669"/>
    <property type="project" value="UniProtKB-SubCell"/>
</dbReference>
<evidence type="ECO:0000256" key="13">
    <source>
        <dbReference type="ARBA" id="ARBA00023004"/>
    </source>
</evidence>
<name>A0A011M6N7_9PROT</name>
<keyword evidence="13" id="KW-0408">Iron</keyword>
<dbReference type="PATRIC" id="fig|1454001.3.peg.3381"/>
<evidence type="ECO:0000256" key="7">
    <source>
        <dbReference type="ARBA" id="ARBA00020156"/>
    </source>
</evidence>
<evidence type="ECO:0000256" key="12">
    <source>
        <dbReference type="ARBA" id="ARBA00023002"/>
    </source>
</evidence>
<evidence type="ECO:0000256" key="1">
    <source>
        <dbReference type="ARBA" id="ARBA00001966"/>
    </source>
</evidence>
<evidence type="ECO:0000256" key="4">
    <source>
        <dbReference type="ARBA" id="ARBA00005493"/>
    </source>
</evidence>
<evidence type="ECO:0000256" key="3">
    <source>
        <dbReference type="ARBA" id="ARBA00004785"/>
    </source>
</evidence>
<keyword evidence="20" id="KW-1185">Reference proteome</keyword>
<evidence type="ECO:0000256" key="14">
    <source>
        <dbReference type="ARBA" id="ARBA00023014"/>
    </source>
</evidence>
<keyword evidence="9" id="KW-0963">Cytoplasm</keyword>
<keyword evidence="14" id="KW-0411">Iron-sulfur</keyword>
<keyword evidence="15" id="KW-0627">Porphyrin biosynthesis</keyword>
<dbReference type="EC" id="1.3.98.3" evidence="6"/>
<dbReference type="InterPro" id="IPR010723">
    <property type="entry name" value="HemN_C"/>
</dbReference>
<evidence type="ECO:0000256" key="9">
    <source>
        <dbReference type="ARBA" id="ARBA00022490"/>
    </source>
</evidence>
<comment type="caution">
    <text evidence="19">The sequence shown here is derived from an EMBL/GenBank/DDBJ whole genome shotgun (WGS) entry which is preliminary data.</text>
</comment>
<comment type="subunit">
    <text evidence="5">Monomer.</text>
</comment>
<dbReference type="Gene3D" id="1.10.10.920">
    <property type="match status" value="1"/>
</dbReference>
<evidence type="ECO:0000313" key="20">
    <source>
        <dbReference type="Proteomes" id="UP000020218"/>
    </source>
</evidence>
<dbReference type="Proteomes" id="UP000020218">
    <property type="component" value="Unassembled WGS sequence"/>
</dbReference>
<keyword evidence="12 19" id="KW-0560">Oxidoreductase</keyword>